<accession>A0A376DF78</accession>
<feature type="signal peptide" evidence="1">
    <location>
        <begin position="1"/>
        <end position="24"/>
    </location>
</feature>
<keyword evidence="1" id="KW-0732">Signal</keyword>
<sequence>MQRYSFIALALLSCASLSPVYATADNSITRHALQFAKGQSATSVHGSIKGNEVIDYTLIAAQGQQMDVTLKGGNATYFNLLAPGSHAEALFNGAIAGDRFQGALPAKGQYTVRLYQMGAAKDTTTAHPFTLVISIKGDAARDATPPHSASGTLPCAQHSGQPMGQCPFRVMRQANGDATLTLTLPDQRQRTLFFSHGKPLSADLSQADGDMRFTWQQQDDLLLIRCGQERYEIPSAAITGD</sequence>
<dbReference type="Gene3D" id="2.60.120.380">
    <property type="match status" value="1"/>
</dbReference>
<reference evidence="2 3" key="1">
    <citation type="submission" date="2018-06" db="EMBL/GenBank/DDBJ databases">
        <authorList>
            <consortium name="Pathogen Informatics"/>
            <person name="Doyle S."/>
        </authorList>
    </citation>
    <scope>NUCLEOTIDE SEQUENCE [LARGE SCALE GENOMIC DNA]</scope>
    <source>
        <strain evidence="2 3">NCTC12121</strain>
    </source>
</reference>
<dbReference type="EMBL" id="UFXZ01000001">
    <property type="protein sequence ID" value="STC87914.1"/>
    <property type="molecule type" value="Genomic_DNA"/>
</dbReference>
<feature type="chain" id="PRO_5016936431" description="Inhibitor of g-type lysozyme" evidence="1">
    <location>
        <begin position="25"/>
        <end position="241"/>
    </location>
</feature>
<dbReference type="RefSeq" id="WP_024522081.1">
    <property type="nucleotide sequence ID" value="NZ_CP065626.1"/>
</dbReference>
<gene>
    <name evidence="2" type="ORF">NCTC12121_01614</name>
</gene>
<proteinExistence type="predicted"/>
<organism evidence="2 3">
    <name type="scientific">Edwardsiella hoshinae</name>
    <dbReference type="NCBI Taxonomy" id="93378"/>
    <lineage>
        <taxon>Bacteria</taxon>
        <taxon>Pseudomonadati</taxon>
        <taxon>Pseudomonadota</taxon>
        <taxon>Gammaproteobacteria</taxon>
        <taxon>Enterobacterales</taxon>
        <taxon>Hafniaceae</taxon>
        <taxon>Edwardsiella</taxon>
    </lineage>
</organism>
<protein>
    <recommendedName>
        <fullName evidence="4">Inhibitor of g-type lysozyme</fullName>
    </recommendedName>
</protein>
<evidence type="ECO:0000313" key="2">
    <source>
        <dbReference type="EMBL" id="STC87914.1"/>
    </source>
</evidence>
<dbReference type="Proteomes" id="UP000255248">
    <property type="component" value="Unassembled WGS sequence"/>
</dbReference>
<dbReference type="STRING" id="93378.A9798_07815"/>
<dbReference type="AlphaFoldDB" id="A0A376DF78"/>
<evidence type="ECO:0000313" key="3">
    <source>
        <dbReference type="Proteomes" id="UP000255248"/>
    </source>
</evidence>
<evidence type="ECO:0008006" key="4">
    <source>
        <dbReference type="Google" id="ProtNLM"/>
    </source>
</evidence>
<dbReference type="OrthoDB" id="964913at2"/>
<name>A0A376DF78_9GAMM</name>
<evidence type="ECO:0000256" key="1">
    <source>
        <dbReference type="SAM" id="SignalP"/>
    </source>
</evidence>